<dbReference type="PANTHER" id="PTHR44688:SF16">
    <property type="entry name" value="DNA-BINDING TRANSCRIPTIONAL ACTIVATOR DEVR_DOSR"/>
    <property type="match status" value="1"/>
</dbReference>
<dbReference type="Gene3D" id="1.10.10.10">
    <property type="entry name" value="Winged helix-like DNA-binding domain superfamily/Winged helix DNA-binding domain"/>
    <property type="match status" value="1"/>
</dbReference>
<keyword evidence="1" id="KW-0805">Transcription regulation</keyword>
<dbReference type="RefSeq" id="WP_316782485.1">
    <property type="nucleotide sequence ID" value="NZ_JASMWN010000039.1"/>
</dbReference>
<evidence type="ECO:0000259" key="5">
    <source>
        <dbReference type="PROSITE" id="PS50043"/>
    </source>
</evidence>
<dbReference type="PANTHER" id="PTHR44688">
    <property type="entry name" value="DNA-BINDING TRANSCRIPTIONAL ACTIVATOR DEVR_DOSR"/>
    <property type="match status" value="1"/>
</dbReference>
<dbReference type="Proteomes" id="UP001255416">
    <property type="component" value="Unassembled WGS sequence"/>
</dbReference>
<sequence>MSRLSHRESQIAQDYARGESYQQIADRLCLAPSTVRTHLAAIYRKLGVSSKLDLRDRLGAAEATNGDLDGAFPARPEQPSIAVLAFENMSGDPEQEYFSDGISASLGSDSPARLDGCSATINTGHGRSRSPRRQPGAARPVGADISESAFEIGPYSRSTSNDNSATPDLQPHSACCWLSLNWQRLQLISFMINASLSRVELRKTVVSRSAVFSGHDPAIRLTKIVR</sequence>
<dbReference type="PROSITE" id="PS50043">
    <property type="entry name" value="HTH_LUXR_2"/>
    <property type="match status" value="1"/>
</dbReference>
<dbReference type="EMBL" id="JASMWN010000039">
    <property type="protein sequence ID" value="MDU9006996.1"/>
    <property type="molecule type" value="Genomic_DNA"/>
</dbReference>
<evidence type="ECO:0000256" key="3">
    <source>
        <dbReference type="ARBA" id="ARBA00023163"/>
    </source>
</evidence>
<reference evidence="7" key="1">
    <citation type="submission" date="2023-05" db="EMBL/GenBank/DDBJ databases">
        <title>Sedimentitalea sp. nov. JM2-8.</title>
        <authorList>
            <person name="Huang J."/>
        </authorList>
    </citation>
    <scope>NUCLEOTIDE SEQUENCE [LARGE SCALE GENOMIC DNA]</scope>
    <source>
        <strain evidence="7">KHS03</strain>
    </source>
</reference>
<name>A0ABU3VLC4_9RHOB</name>
<gene>
    <name evidence="6" type="ORF">QO231_24540</name>
</gene>
<dbReference type="InterPro" id="IPR036388">
    <property type="entry name" value="WH-like_DNA-bd_sf"/>
</dbReference>
<keyword evidence="2" id="KW-0238">DNA-binding</keyword>
<feature type="region of interest" description="Disordered" evidence="4">
    <location>
        <begin position="121"/>
        <end position="143"/>
    </location>
</feature>
<proteinExistence type="predicted"/>
<evidence type="ECO:0000256" key="1">
    <source>
        <dbReference type="ARBA" id="ARBA00023015"/>
    </source>
</evidence>
<keyword evidence="3" id="KW-0804">Transcription</keyword>
<dbReference type="CDD" id="cd06170">
    <property type="entry name" value="LuxR_C_like"/>
    <property type="match status" value="1"/>
</dbReference>
<evidence type="ECO:0000313" key="7">
    <source>
        <dbReference type="Proteomes" id="UP001255416"/>
    </source>
</evidence>
<accession>A0ABU3VLC4</accession>
<protein>
    <submittedName>
        <fullName evidence="6">LuxR C-terminal-related transcriptional regulator</fullName>
    </submittedName>
</protein>
<organism evidence="6 7">
    <name type="scientific">Sedimentitalea todarodis</name>
    <dbReference type="NCBI Taxonomy" id="1631240"/>
    <lineage>
        <taxon>Bacteria</taxon>
        <taxon>Pseudomonadati</taxon>
        <taxon>Pseudomonadota</taxon>
        <taxon>Alphaproteobacteria</taxon>
        <taxon>Rhodobacterales</taxon>
        <taxon>Paracoccaceae</taxon>
        <taxon>Sedimentitalea</taxon>
    </lineage>
</organism>
<dbReference type="SMART" id="SM00421">
    <property type="entry name" value="HTH_LUXR"/>
    <property type="match status" value="1"/>
</dbReference>
<dbReference type="Pfam" id="PF00196">
    <property type="entry name" value="GerE"/>
    <property type="match status" value="1"/>
</dbReference>
<dbReference type="PROSITE" id="PS00622">
    <property type="entry name" value="HTH_LUXR_1"/>
    <property type="match status" value="1"/>
</dbReference>
<dbReference type="SUPFAM" id="SSF46894">
    <property type="entry name" value="C-terminal effector domain of the bipartite response regulators"/>
    <property type="match status" value="1"/>
</dbReference>
<dbReference type="InterPro" id="IPR016032">
    <property type="entry name" value="Sig_transdc_resp-reg_C-effctor"/>
</dbReference>
<evidence type="ECO:0000256" key="4">
    <source>
        <dbReference type="SAM" id="MobiDB-lite"/>
    </source>
</evidence>
<evidence type="ECO:0000313" key="6">
    <source>
        <dbReference type="EMBL" id="MDU9006996.1"/>
    </source>
</evidence>
<feature type="domain" description="HTH luxR-type" evidence="5">
    <location>
        <begin position="1"/>
        <end position="62"/>
    </location>
</feature>
<dbReference type="InterPro" id="IPR000792">
    <property type="entry name" value="Tscrpt_reg_LuxR_C"/>
</dbReference>
<evidence type="ECO:0000256" key="2">
    <source>
        <dbReference type="ARBA" id="ARBA00023125"/>
    </source>
</evidence>
<keyword evidence="7" id="KW-1185">Reference proteome</keyword>
<comment type="caution">
    <text evidence="6">The sequence shown here is derived from an EMBL/GenBank/DDBJ whole genome shotgun (WGS) entry which is preliminary data.</text>
</comment>
<dbReference type="PRINTS" id="PR00038">
    <property type="entry name" value="HTHLUXR"/>
</dbReference>